<dbReference type="InterPro" id="IPR016464">
    <property type="entry name" value="NADH_Ub_cplx-1_asu_su-2"/>
</dbReference>
<evidence type="ECO:0000256" key="2">
    <source>
        <dbReference type="ARBA" id="ARBA00004443"/>
    </source>
</evidence>
<keyword evidence="5" id="KW-0679">Respiratory chain</keyword>
<proteinExistence type="inferred from homology"/>
<dbReference type="SUPFAM" id="SSF52833">
    <property type="entry name" value="Thioredoxin-like"/>
    <property type="match status" value="1"/>
</dbReference>
<dbReference type="PANTHER" id="PTHR12878:SF0">
    <property type="entry name" value="NADH DEHYDROGENASE [UBIQUINONE] 1 ALPHA SUBCOMPLEX SUBUNIT 2"/>
    <property type="match status" value="1"/>
</dbReference>
<evidence type="ECO:0000256" key="1">
    <source>
        <dbReference type="ARBA" id="ARBA00003195"/>
    </source>
</evidence>
<comment type="subcellular location">
    <subcellularLocation>
        <location evidence="2">Mitochondrion inner membrane</location>
        <topology evidence="2">Peripheral membrane protein</topology>
        <orientation evidence="2">Matrix side</orientation>
    </subcellularLocation>
</comment>
<keyword evidence="6" id="KW-0999">Mitochondrion inner membrane</keyword>
<evidence type="ECO:0000256" key="8">
    <source>
        <dbReference type="ARBA" id="ARBA00023128"/>
    </source>
</evidence>
<dbReference type="PANTHER" id="PTHR12878">
    <property type="entry name" value="NADH-UBIQUINONE OXIDOREDUCTASE B8 SUBUNIT"/>
    <property type="match status" value="1"/>
</dbReference>
<dbReference type="AlphaFoldDB" id="A0A9W4NR24"/>
<protein>
    <recommendedName>
        <fullName evidence="10">Ribosomal protein/NADH dehydrogenase domain-containing protein</fullName>
    </recommendedName>
</protein>
<evidence type="ECO:0000256" key="4">
    <source>
        <dbReference type="ARBA" id="ARBA00022448"/>
    </source>
</evidence>
<keyword evidence="9" id="KW-0472">Membrane</keyword>
<evidence type="ECO:0000256" key="9">
    <source>
        <dbReference type="ARBA" id="ARBA00023136"/>
    </source>
</evidence>
<reference evidence="11" key="1">
    <citation type="submission" date="2021-07" db="EMBL/GenBank/DDBJ databases">
        <authorList>
            <person name="Branca A.L. A."/>
        </authorList>
    </citation>
    <scope>NUCLEOTIDE SEQUENCE</scope>
</reference>
<name>A0A9W4NR24_9EURO</name>
<dbReference type="Proteomes" id="UP001152592">
    <property type="component" value="Unassembled WGS sequence"/>
</dbReference>
<dbReference type="GO" id="GO:0005743">
    <property type="term" value="C:mitochondrial inner membrane"/>
    <property type="evidence" value="ECO:0007669"/>
    <property type="project" value="UniProtKB-SubCell"/>
</dbReference>
<dbReference type="EMBL" id="CAJVPD010000251">
    <property type="protein sequence ID" value="CAG8398701.1"/>
    <property type="molecule type" value="Genomic_DNA"/>
</dbReference>
<comment type="caution">
    <text evidence="11">The sequence shown here is derived from an EMBL/GenBank/DDBJ whole genome shotgun (WGS) entry which is preliminary data.</text>
</comment>
<evidence type="ECO:0000256" key="7">
    <source>
        <dbReference type="ARBA" id="ARBA00022982"/>
    </source>
</evidence>
<evidence type="ECO:0000313" key="11">
    <source>
        <dbReference type="EMBL" id="CAG8398701.1"/>
    </source>
</evidence>
<gene>
    <name evidence="11" type="ORF">PSALAMII_LOCUS7440</name>
</gene>
<feature type="domain" description="Ribosomal protein/NADH dehydrogenase" evidence="10">
    <location>
        <begin position="20"/>
        <end position="91"/>
    </location>
</feature>
<evidence type="ECO:0000256" key="5">
    <source>
        <dbReference type="ARBA" id="ARBA00022660"/>
    </source>
</evidence>
<dbReference type="OrthoDB" id="10250268at2759"/>
<dbReference type="InterPro" id="IPR036249">
    <property type="entry name" value="Thioredoxin-like_sf"/>
</dbReference>
<dbReference type="InterPro" id="IPR007741">
    <property type="entry name" value="Ribosomal_mL43/mS25/NADH_DH"/>
</dbReference>
<keyword evidence="7" id="KW-0249">Electron transport</keyword>
<evidence type="ECO:0000256" key="3">
    <source>
        <dbReference type="ARBA" id="ARBA00008939"/>
    </source>
</evidence>
<comment type="similarity">
    <text evidence="3">Belongs to the complex I NDUFA2 subunit family.</text>
</comment>
<evidence type="ECO:0000256" key="6">
    <source>
        <dbReference type="ARBA" id="ARBA00022792"/>
    </source>
</evidence>
<dbReference type="Pfam" id="PF05047">
    <property type="entry name" value="L51_S25_CI-B8"/>
    <property type="match status" value="1"/>
</dbReference>
<sequence length="141" mass="16170">MSGKYVFTQGLKELRFLFCQTSEASAATRSFLNRAYPTMKKHNPQTPIMMREAAGTQPRVFARYGRPHDMPLAVITRQGTNSNCDNSIRKGEAGGFDWSYRHPDRRPHHPIGQAVINSIHIPHYLMSSPSRRFTPIFCTYR</sequence>
<keyword evidence="4" id="KW-0813">Transport</keyword>
<dbReference type="Gene3D" id="3.40.30.10">
    <property type="entry name" value="Glutaredoxin"/>
    <property type="match status" value="1"/>
</dbReference>
<evidence type="ECO:0000259" key="10">
    <source>
        <dbReference type="SMART" id="SM00916"/>
    </source>
</evidence>
<organism evidence="11 12">
    <name type="scientific">Penicillium salamii</name>
    <dbReference type="NCBI Taxonomy" id="1612424"/>
    <lineage>
        <taxon>Eukaryota</taxon>
        <taxon>Fungi</taxon>
        <taxon>Dikarya</taxon>
        <taxon>Ascomycota</taxon>
        <taxon>Pezizomycotina</taxon>
        <taxon>Eurotiomycetes</taxon>
        <taxon>Eurotiomycetidae</taxon>
        <taxon>Eurotiales</taxon>
        <taxon>Aspergillaceae</taxon>
        <taxon>Penicillium</taxon>
    </lineage>
</organism>
<accession>A0A9W4NR24</accession>
<keyword evidence="8" id="KW-0496">Mitochondrion</keyword>
<dbReference type="SMART" id="SM00916">
    <property type="entry name" value="L51_S25_CI-B8"/>
    <property type="match status" value="1"/>
</dbReference>
<comment type="function">
    <text evidence="1">Accessory subunit of the mitochondrial membrane respiratory chain NADH dehydrogenase (Complex I), that is believed not to be involved in catalysis. Complex I functions in the transfer of electrons from NADH to the respiratory chain. The immediate electron acceptor for the enzyme is believed to be ubiquinone.</text>
</comment>
<evidence type="ECO:0000313" key="12">
    <source>
        <dbReference type="Proteomes" id="UP001152592"/>
    </source>
</evidence>